<name>A0A8X7BXY8_9ARAC</name>
<feature type="region of interest" description="Disordered" evidence="1">
    <location>
        <begin position="1"/>
        <end position="50"/>
    </location>
</feature>
<reference evidence="2" key="1">
    <citation type="submission" date="2020-08" db="EMBL/GenBank/DDBJ databases">
        <title>Multicomponent nature underlies the extraordinary mechanical properties of spider dragline silk.</title>
        <authorList>
            <person name="Kono N."/>
            <person name="Nakamura H."/>
            <person name="Mori M."/>
            <person name="Yoshida Y."/>
            <person name="Ohtoshi R."/>
            <person name="Malay A.D."/>
            <person name="Moran D.A.P."/>
            <person name="Tomita M."/>
            <person name="Numata K."/>
            <person name="Arakawa K."/>
        </authorList>
    </citation>
    <scope>NUCLEOTIDE SEQUENCE</scope>
</reference>
<dbReference type="OrthoDB" id="6906354at2759"/>
<feature type="region of interest" description="Disordered" evidence="1">
    <location>
        <begin position="82"/>
        <end position="108"/>
    </location>
</feature>
<proteinExistence type="predicted"/>
<evidence type="ECO:0000313" key="3">
    <source>
        <dbReference type="Proteomes" id="UP000886998"/>
    </source>
</evidence>
<gene>
    <name evidence="2" type="ORF">TNIN_272301</name>
</gene>
<comment type="caution">
    <text evidence="2">The sequence shown here is derived from an EMBL/GenBank/DDBJ whole genome shotgun (WGS) entry which is preliminary data.</text>
</comment>
<feature type="compositionally biased region" description="Basic residues" evidence="1">
    <location>
        <begin position="82"/>
        <end position="93"/>
    </location>
</feature>
<evidence type="ECO:0000313" key="2">
    <source>
        <dbReference type="EMBL" id="GFY45964.1"/>
    </source>
</evidence>
<evidence type="ECO:0000256" key="1">
    <source>
        <dbReference type="SAM" id="MobiDB-lite"/>
    </source>
</evidence>
<dbReference type="AlphaFoldDB" id="A0A8X7BXY8"/>
<feature type="compositionally biased region" description="Basic and acidic residues" evidence="1">
    <location>
        <begin position="25"/>
        <end position="41"/>
    </location>
</feature>
<dbReference type="Proteomes" id="UP000886998">
    <property type="component" value="Unassembled WGS sequence"/>
</dbReference>
<keyword evidence="3" id="KW-1185">Reference proteome</keyword>
<accession>A0A8X7BXY8</accession>
<dbReference type="EMBL" id="BMAV01005143">
    <property type="protein sequence ID" value="GFY45964.1"/>
    <property type="molecule type" value="Genomic_DNA"/>
</dbReference>
<organism evidence="2 3">
    <name type="scientific">Trichonephila inaurata madagascariensis</name>
    <dbReference type="NCBI Taxonomy" id="2747483"/>
    <lineage>
        <taxon>Eukaryota</taxon>
        <taxon>Metazoa</taxon>
        <taxon>Ecdysozoa</taxon>
        <taxon>Arthropoda</taxon>
        <taxon>Chelicerata</taxon>
        <taxon>Arachnida</taxon>
        <taxon>Araneae</taxon>
        <taxon>Araneomorphae</taxon>
        <taxon>Entelegynae</taxon>
        <taxon>Araneoidea</taxon>
        <taxon>Nephilidae</taxon>
        <taxon>Trichonephila</taxon>
        <taxon>Trichonephila inaurata</taxon>
    </lineage>
</organism>
<protein>
    <submittedName>
        <fullName evidence="2">Uncharacterized protein</fullName>
    </submittedName>
</protein>
<sequence>MFSDGGKRKTKKEGEEELVGAVFSNRDKDQGDKSDETEEKKKLRNKVRFQRYRDKRKRDVTINSRISQHQAITVEEKIIIKRRKDNSKKKTNKNKATNGIDIRKEKLI</sequence>